<dbReference type="AlphaFoldDB" id="A0AAE1U2D2"/>
<dbReference type="PANTHER" id="PTHR11547:SF38">
    <property type="entry name" value="ARGININE KINASE 1-RELATED"/>
    <property type="match status" value="1"/>
</dbReference>
<dbReference type="GO" id="GO:0046314">
    <property type="term" value="P:phosphocreatine biosynthetic process"/>
    <property type="evidence" value="ECO:0007669"/>
    <property type="project" value="InterPro"/>
</dbReference>
<dbReference type="Gene3D" id="1.10.135.10">
    <property type="entry name" value="ATP:guanido phosphotransferase, N-terminal domain"/>
    <property type="match status" value="1"/>
</dbReference>
<dbReference type="Proteomes" id="UP001292094">
    <property type="component" value="Unassembled WGS sequence"/>
</dbReference>
<dbReference type="PANTHER" id="PTHR11547">
    <property type="entry name" value="ARGININE OR CREATINE KINASE"/>
    <property type="match status" value="1"/>
</dbReference>
<dbReference type="Pfam" id="PF02807">
    <property type="entry name" value="ATP-gua_PtransN"/>
    <property type="match status" value="1"/>
</dbReference>
<keyword evidence="4" id="KW-1185">Reference proteome</keyword>
<dbReference type="InterPro" id="IPR000749">
    <property type="entry name" value="ATP-guanido_PTrfase"/>
</dbReference>
<dbReference type="EMBL" id="JAWZYT010001990">
    <property type="protein sequence ID" value="KAK4307593.1"/>
    <property type="molecule type" value="Genomic_DNA"/>
</dbReference>
<evidence type="ECO:0000313" key="4">
    <source>
        <dbReference type="Proteomes" id="UP001292094"/>
    </source>
</evidence>
<evidence type="ECO:0000313" key="3">
    <source>
        <dbReference type="EMBL" id="KAK4307593.1"/>
    </source>
</evidence>
<dbReference type="GO" id="GO:0005615">
    <property type="term" value="C:extracellular space"/>
    <property type="evidence" value="ECO:0007669"/>
    <property type="project" value="TreeGrafter"/>
</dbReference>
<name>A0AAE1U2D2_9EUCA</name>
<comment type="caution">
    <text evidence="3">The sequence shown here is derived from an EMBL/GenBank/DDBJ whole genome shotgun (WGS) entry which is preliminary data.</text>
</comment>
<dbReference type="InterPro" id="IPR036802">
    <property type="entry name" value="ATP-guanido_PTrfase_N_sf"/>
</dbReference>
<dbReference type="GO" id="GO:0004111">
    <property type="term" value="F:creatine kinase activity"/>
    <property type="evidence" value="ECO:0007669"/>
    <property type="project" value="InterPro"/>
</dbReference>
<dbReference type="PROSITE" id="PS51509">
    <property type="entry name" value="PHOSPHAGEN_KINASE_N"/>
    <property type="match status" value="1"/>
</dbReference>
<proteinExistence type="inferred from homology"/>
<organism evidence="3 4">
    <name type="scientific">Petrolisthes manimaculis</name>
    <dbReference type="NCBI Taxonomy" id="1843537"/>
    <lineage>
        <taxon>Eukaryota</taxon>
        <taxon>Metazoa</taxon>
        <taxon>Ecdysozoa</taxon>
        <taxon>Arthropoda</taxon>
        <taxon>Crustacea</taxon>
        <taxon>Multicrustacea</taxon>
        <taxon>Malacostraca</taxon>
        <taxon>Eumalacostraca</taxon>
        <taxon>Eucarida</taxon>
        <taxon>Decapoda</taxon>
        <taxon>Pleocyemata</taxon>
        <taxon>Anomura</taxon>
        <taxon>Galatheoidea</taxon>
        <taxon>Porcellanidae</taxon>
        <taxon>Petrolisthes</taxon>
    </lineage>
</organism>
<evidence type="ECO:0000256" key="1">
    <source>
        <dbReference type="PROSITE-ProRule" id="PRU00842"/>
    </source>
</evidence>
<protein>
    <recommendedName>
        <fullName evidence="2">Phosphagen kinase N-terminal domain-containing protein</fullName>
    </recommendedName>
</protein>
<comment type="similarity">
    <text evidence="1">Belongs to the ATP:guanido phosphotransferase family.</text>
</comment>
<sequence length="167" mass="18388">MRRCAGVPITTTITTITTTTTILQLPPPPLHPLLPSQQQHQYNSNTHLHQHLPGTYYGGEEDGMGTVPEAIMKRLEEGYRELQATPSKSLLKKYLTPMVFNQLKRRVTAAGATLLDVIQSGLANPDSGVGVYAPDAESYIMFRDLFDPVIDDYHGGFGSRDLHPGIT</sequence>
<dbReference type="FunFam" id="1.10.135.10:FF:000003">
    <property type="entry name" value="Three-domain arginine kinase"/>
    <property type="match status" value="1"/>
</dbReference>
<evidence type="ECO:0000259" key="2">
    <source>
        <dbReference type="PROSITE" id="PS51509"/>
    </source>
</evidence>
<accession>A0AAE1U2D2</accession>
<gene>
    <name evidence="3" type="ORF">Pmani_020658</name>
</gene>
<reference evidence="3" key="1">
    <citation type="submission" date="2023-11" db="EMBL/GenBank/DDBJ databases">
        <title>Genome assemblies of two species of porcelain crab, Petrolisthes cinctipes and Petrolisthes manimaculis (Anomura: Porcellanidae).</title>
        <authorList>
            <person name="Angst P."/>
        </authorList>
    </citation>
    <scope>NUCLEOTIDE SEQUENCE</scope>
    <source>
        <strain evidence="3">PB745_02</strain>
        <tissue evidence="3">Gill</tissue>
    </source>
</reference>
<feature type="domain" description="Phosphagen kinase N-terminal" evidence="2">
    <location>
        <begin position="71"/>
        <end position="155"/>
    </location>
</feature>
<dbReference type="SUPFAM" id="SSF48034">
    <property type="entry name" value="Guanido kinase N-terminal domain"/>
    <property type="match status" value="1"/>
</dbReference>
<dbReference type="InterPro" id="IPR022413">
    <property type="entry name" value="ATP-guanido_PTrfase_N"/>
</dbReference>